<comment type="caution">
    <text evidence="3">The sequence shown here is derived from an EMBL/GenBank/DDBJ whole genome shotgun (WGS) entry which is preliminary data.</text>
</comment>
<reference evidence="3 4" key="1">
    <citation type="submission" date="2024-04" db="EMBL/GenBank/DDBJ databases">
        <title>genome sequences of Mucor flavus KT1a and Helicostylum pulchrum KT1b strains isolated from the surface of a dry-aged beef.</title>
        <authorList>
            <person name="Toyotome T."/>
            <person name="Hosono M."/>
            <person name="Torimaru M."/>
            <person name="Fukuda K."/>
            <person name="Mikami N."/>
        </authorList>
    </citation>
    <scope>NUCLEOTIDE SEQUENCE [LARGE SCALE GENOMIC DNA]</scope>
    <source>
        <strain evidence="3 4">KT1a</strain>
    </source>
</reference>
<evidence type="ECO:0000256" key="2">
    <source>
        <dbReference type="SAM" id="Phobius"/>
    </source>
</evidence>
<feature type="transmembrane region" description="Helical" evidence="2">
    <location>
        <begin position="452"/>
        <end position="468"/>
    </location>
</feature>
<dbReference type="Pfam" id="PF06772">
    <property type="entry name" value="LtrA"/>
    <property type="match status" value="1"/>
</dbReference>
<feature type="transmembrane region" description="Helical" evidence="2">
    <location>
        <begin position="778"/>
        <end position="800"/>
    </location>
</feature>
<feature type="compositionally biased region" description="Polar residues" evidence="1">
    <location>
        <begin position="610"/>
        <end position="626"/>
    </location>
</feature>
<evidence type="ECO:0000313" key="3">
    <source>
        <dbReference type="EMBL" id="GAA5809504.1"/>
    </source>
</evidence>
<dbReference type="InterPro" id="IPR010640">
    <property type="entry name" value="Low_temperature_requirement_A"/>
</dbReference>
<dbReference type="PANTHER" id="PTHR42101">
    <property type="entry name" value="CHROMOSOME 16, WHOLE GENOME SHOTGUN SEQUENCE"/>
    <property type="match status" value="1"/>
</dbReference>
<evidence type="ECO:0008006" key="5">
    <source>
        <dbReference type="Google" id="ProtNLM"/>
    </source>
</evidence>
<feature type="region of interest" description="Disordered" evidence="1">
    <location>
        <begin position="590"/>
        <end position="632"/>
    </location>
</feature>
<feature type="transmembrane region" description="Helical" evidence="2">
    <location>
        <begin position="510"/>
        <end position="532"/>
    </location>
</feature>
<organism evidence="3 4">
    <name type="scientific">Mucor flavus</name>
    <dbReference type="NCBI Taxonomy" id="439312"/>
    <lineage>
        <taxon>Eukaryota</taxon>
        <taxon>Fungi</taxon>
        <taxon>Fungi incertae sedis</taxon>
        <taxon>Mucoromycota</taxon>
        <taxon>Mucoromycotina</taxon>
        <taxon>Mucoromycetes</taxon>
        <taxon>Mucorales</taxon>
        <taxon>Mucorineae</taxon>
        <taxon>Mucoraceae</taxon>
        <taxon>Mucor</taxon>
    </lineage>
</organism>
<evidence type="ECO:0000313" key="4">
    <source>
        <dbReference type="Proteomes" id="UP001473302"/>
    </source>
</evidence>
<keyword evidence="2" id="KW-0472">Membrane</keyword>
<keyword evidence="4" id="KW-1185">Reference proteome</keyword>
<accession>A0ABP9YRL1</accession>
<feature type="compositionally biased region" description="Low complexity" evidence="1">
    <location>
        <begin position="591"/>
        <end position="600"/>
    </location>
</feature>
<evidence type="ECO:0000256" key="1">
    <source>
        <dbReference type="SAM" id="MobiDB-lite"/>
    </source>
</evidence>
<proteinExistence type="predicted"/>
<dbReference type="Proteomes" id="UP001473302">
    <property type="component" value="Unassembled WGS sequence"/>
</dbReference>
<feature type="transmembrane region" description="Helical" evidence="2">
    <location>
        <begin position="393"/>
        <end position="416"/>
    </location>
</feature>
<protein>
    <recommendedName>
        <fullName evidence="5">Bacterial low temperature requirement A protein-domain-containing protein</fullName>
    </recommendedName>
</protein>
<dbReference type="EMBL" id="BAABUK010000005">
    <property type="protein sequence ID" value="GAA5809504.1"/>
    <property type="molecule type" value="Genomic_DNA"/>
</dbReference>
<feature type="region of interest" description="Disordered" evidence="1">
    <location>
        <begin position="1"/>
        <end position="55"/>
    </location>
</feature>
<dbReference type="PANTHER" id="PTHR42101:SF1">
    <property type="entry name" value="LOW TEMPERATURE REQUIREMENT A"/>
    <property type="match status" value="1"/>
</dbReference>
<keyword evidence="2" id="KW-1133">Transmembrane helix</keyword>
<feature type="transmembrane region" description="Helical" evidence="2">
    <location>
        <begin position="685"/>
        <end position="706"/>
    </location>
</feature>
<feature type="transmembrane region" description="Helical" evidence="2">
    <location>
        <begin position="747"/>
        <end position="766"/>
    </location>
</feature>
<keyword evidence="2" id="KW-0812">Transmembrane</keyword>
<sequence length="826" mass="93606">MPVDPASVWRKSKQSATSVRRGPTLRGGRYRPSIGRSVRVPQARRSSSHNIDEEETVGLTAAGASSASYEEENEKTQYEFEDLDMKSKRLSEKLETDENGKPIYQHGEETFGDILTHPVQEMHAHQNRKDNFQSVVGRWSLLGRNKGASTSAALPVQEETVEYTIVLHFRQLRGNQEFGLNHDSAVDFCKRLNFTQNETLRFNGIHDTDGLTEFLYKIKRDFSIKIHHKSEFIRNSSTPEHSTETHHHNPEHHTIQFNDNLYIEFKPKYNHHMADLPVEATRRYFFQHPEPDLSADIGVETAASWLELFYDLFFVATVTVFTHAHHISDWESLALYTQWFVITWWSWCASSLYTSRFDTDDVMHHIYKFIEMCALIGMAGSSDYFLNSSGYVYGYIALKAVLVIEYSVVFIVAVLAKSKSRIPFAFYVGANLLSIALWASSLSILEKSTHRILWYLGVLSEVLVNVIVRDDKSLSWAAGHLAERLGLLSLIVLGENLMGLVSQVSEAGNALIIVIPNFMAVLVIFGFFFMYFEDFNKEIFLHNKYHQVWVYLHFPLHLCQVAFGIALIDILKFYKYQLIRDHRLADDADESATSSASSEGHAGGEEGTTKSPDNTTSEHGTGSTPTGAEEAHKVAKRAIMMVNEEYSTSEKDNDYNPMDITSSIKESYLITSDKQRQISNQQDHWISWCGYIATSIMTTATLALLAPPHQEINSTSLSDDNHHLIRRSEPEEAKPFSETMTKFELVFVYKTFLIFGGSILIINSLIKALNTKLSDIYGKIIIVSRIINAIILWSMCALPFAKLDAIVLLCTMVGSVVFQGMVDLLD</sequence>
<gene>
    <name evidence="3" type="ORF">MFLAVUS_002913</name>
</gene>
<feature type="transmembrane region" description="Helical" evidence="2">
    <location>
        <begin position="422"/>
        <end position="445"/>
    </location>
</feature>
<feature type="transmembrane region" description="Helical" evidence="2">
    <location>
        <begin position="552"/>
        <end position="574"/>
    </location>
</feature>
<name>A0ABP9YRL1_9FUNG</name>